<proteinExistence type="predicted"/>
<comment type="caution">
    <text evidence="1">The sequence shown here is derived from an EMBL/GenBank/DDBJ whole genome shotgun (WGS) entry which is preliminary data.</text>
</comment>
<evidence type="ECO:0000313" key="1">
    <source>
        <dbReference type="EMBL" id="KAK7014567.1"/>
    </source>
</evidence>
<evidence type="ECO:0000313" key="2">
    <source>
        <dbReference type="Proteomes" id="UP001362999"/>
    </source>
</evidence>
<gene>
    <name evidence="1" type="ORF">R3P38DRAFT_2787412</name>
</gene>
<name>A0AAW0ANQ1_9AGAR</name>
<sequence length="145" mass="16617">MTATHYAMVQVYSSDLAEFHLGHRSKLKGKTIPSHEVLFNSRKIWSQGLLWVENVLKRPKNAQEVACWPLVIYGYFFVSREFNFRYGQLPVFEDFRELGKPASNCGRRLTAGHAYVMSDFKIPDPIARPLTEVRRLTAPAPMESG</sequence>
<organism evidence="1 2">
    <name type="scientific">Favolaschia claudopus</name>
    <dbReference type="NCBI Taxonomy" id="2862362"/>
    <lineage>
        <taxon>Eukaryota</taxon>
        <taxon>Fungi</taxon>
        <taxon>Dikarya</taxon>
        <taxon>Basidiomycota</taxon>
        <taxon>Agaricomycotina</taxon>
        <taxon>Agaricomycetes</taxon>
        <taxon>Agaricomycetidae</taxon>
        <taxon>Agaricales</taxon>
        <taxon>Marasmiineae</taxon>
        <taxon>Mycenaceae</taxon>
        <taxon>Favolaschia</taxon>
    </lineage>
</organism>
<accession>A0AAW0ANQ1</accession>
<dbReference type="Proteomes" id="UP001362999">
    <property type="component" value="Unassembled WGS sequence"/>
</dbReference>
<keyword evidence="2" id="KW-1185">Reference proteome</keyword>
<dbReference type="AlphaFoldDB" id="A0AAW0ANQ1"/>
<reference evidence="1 2" key="1">
    <citation type="journal article" date="2024" name="J Genomics">
        <title>Draft genome sequencing and assembly of Favolaschia claudopus CIRM-BRFM 2984 isolated from oak limbs.</title>
        <authorList>
            <person name="Navarro D."/>
            <person name="Drula E."/>
            <person name="Chaduli D."/>
            <person name="Cazenave R."/>
            <person name="Ahrendt S."/>
            <person name="Wang J."/>
            <person name="Lipzen A."/>
            <person name="Daum C."/>
            <person name="Barry K."/>
            <person name="Grigoriev I.V."/>
            <person name="Favel A."/>
            <person name="Rosso M.N."/>
            <person name="Martin F."/>
        </authorList>
    </citation>
    <scope>NUCLEOTIDE SEQUENCE [LARGE SCALE GENOMIC DNA]</scope>
    <source>
        <strain evidence="1 2">CIRM-BRFM 2984</strain>
    </source>
</reference>
<protein>
    <submittedName>
        <fullName evidence="1">Uncharacterized protein</fullName>
    </submittedName>
</protein>
<dbReference type="EMBL" id="JAWWNJ010000056">
    <property type="protein sequence ID" value="KAK7014567.1"/>
    <property type="molecule type" value="Genomic_DNA"/>
</dbReference>